<dbReference type="PANTHER" id="PTHR22710:SF2">
    <property type="entry name" value="X-RAY RADIATION RESISTANCE-ASSOCIATED PROTEIN 1"/>
    <property type="match status" value="1"/>
</dbReference>
<proteinExistence type="predicted"/>
<comment type="subcellular location">
    <subcellularLocation>
        <location evidence="1">Cytoplasm</location>
    </subcellularLocation>
</comment>
<dbReference type="SUPFAM" id="SSF52058">
    <property type="entry name" value="L domain-like"/>
    <property type="match status" value="1"/>
</dbReference>
<dbReference type="Gene3D" id="3.80.10.10">
    <property type="entry name" value="Ribonuclease Inhibitor"/>
    <property type="match status" value="1"/>
</dbReference>
<evidence type="ECO:0000313" key="6">
    <source>
        <dbReference type="EMBL" id="ETE58896.1"/>
    </source>
</evidence>
<keyword evidence="7" id="KW-1185">Reference proteome</keyword>
<comment type="caution">
    <text evidence="6">The sequence shown here is derived from an EMBL/GenBank/DDBJ whole genome shotgun (WGS) entry which is preliminary data.</text>
</comment>
<dbReference type="PROSITE" id="PS51450">
    <property type="entry name" value="LRR"/>
    <property type="match status" value="1"/>
</dbReference>
<feature type="compositionally biased region" description="Basic and acidic residues" evidence="5">
    <location>
        <begin position="535"/>
        <end position="547"/>
    </location>
</feature>
<keyword evidence="4" id="KW-0677">Repeat</keyword>
<name>V8NAB3_OPHHA</name>
<evidence type="ECO:0000256" key="3">
    <source>
        <dbReference type="ARBA" id="ARBA00022614"/>
    </source>
</evidence>
<accession>V8NAB3</accession>
<dbReference type="InterPro" id="IPR001611">
    <property type="entry name" value="Leu-rich_rpt"/>
</dbReference>
<feature type="compositionally biased region" description="Polar residues" evidence="5">
    <location>
        <begin position="500"/>
        <end position="509"/>
    </location>
</feature>
<organism evidence="6 7">
    <name type="scientific">Ophiophagus hannah</name>
    <name type="common">King cobra</name>
    <name type="synonym">Naja hannah</name>
    <dbReference type="NCBI Taxonomy" id="8665"/>
    <lineage>
        <taxon>Eukaryota</taxon>
        <taxon>Metazoa</taxon>
        <taxon>Chordata</taxon>
        <taxon>Craniata</taxon>
        <taxon>Vertebrata</taxon>
        <taxon>Euteleostomi</taxon>
        <taxon>Lepidosauria</taxon>
        <taxon>Squamata</taxon>
        <taxon>Bifurcata</taxon>
        <taxon>Unidentata</taxon>
        <taxon>Episquamata</taxon>
        <taxon>Toxicofera</taxon>
        <taxon>Serpentes</taxon>
        <taxon>Colubroidea</taxon>
        <taxon>Elapidae</taxon>
        <taxon>Elapinae</taxon>
        <taxon>Ophiophagus</taxon>
    </lineage>
</organism>
<dbReference type="AlphaFoldDB" id="V8NAB3"/>
<reference evidence="6 7" key="1">
    <citation type="journal article" date="2013" name="Proc. Natl. Acad. Sci. U.S.A.">
        <title>The king cobra genome reveals dynamic gene evolution and adaptation in the snake venom system.</title>
        <authorList>
            <person name="Vonk F.J."/>
            <person name="Casewell N.R."/>
            <person name="Henkel C.V."/>
            <person name="Heimberg A.M."/>
            <person name="Jansen H.J."/>
            <person name="McCleary R.J."/>
            <person name="Kerkkamp H.M."/>
            <person name="Vos R.A."/>
            <person name="Guerreiro I."/>
            <person name="Calvete J.J."/>
            <person name="Wuster W."/>
            <person name="Woods A.E."/>
            <person name="Logan J.M."/>
            <person name="Harrison R.A."/>
            <person name="Castoe T.A."/>
            <person name="de Koning A.P."/>
            <person name="Pollock D.D."/>
            <person name="Yandell M."/>
            <person name="Calderon D."/>
            <person name="Renjifo C."/>
            <person name="Currier R.B."/>
            <person name="Salgado D."/>
            <person name="Pla D."/>
            <person name="Sanz L."/>
            <person name="Hyder A.S."/>
            <person name="Ribeiro J.M."/>
            <person name="Arntzen J.W."/>
            <person name="van den Thillart G.E."/>
            <person name="Boetzer M."/>
            <person name="Pirovano W."/>
            <person name="Dirks R.P."/>
            <person name="Spaink H.P."/>
            <person name="Duboule D."/>
            <person name="McGlinn E."/>
            <person name="Kini R.M."/>
            <person name="Richardson M.K."/>
        </authorList>
    </citation>
    <scope>NUCLEOTIDE SEQUENCE</scope>
    <source>
        <tissue evidence="6">Blood</tissue>
    </source>
</reference>
<dbReference type="EMBL" id="AZIM01006137">
    <property type="protein sequence ID" value="ETE58896.1"/>
    <property type="molecule type" value="Genomic_DNA"/>
</dbReference>
<dbReference type="InterPro" id="IPR003591">
    <property type="entry name" value="Leu-rich_rpt_typical-subtyp"/>
</dbReference>
<feature type="region of interest" description="Disordered" evidence="5">
    <location>
        <begin position="387"/>
        <end position="554"/>
    </location>
</feature>
<dbReference type="GO" id="GO:0005737">
    <property type="term" value="C:cytoplasm"/>
    <property type="evidence" value="ECO:0007669"/>
    <property type="project" value="UniProtKB-SubCell"/>
</dbReference>
<evidence type="ECO:0000256" key="5">
    <source>
        <dbReference type="SAM" id="MobiDB-lite"/>
    </source>
</evidence>
<feature type="non-terminal residue" evidence="6">
    <location>
        <position position="624"/>
    </location>
</feature>
<dbReference type="PANTHER" id="PTHR22710">
    <property type="entry name" value="X-RAY RADIATION RESISTANCE ASSOCIATED PROTEIN 1 XRRA1"/>
    <property type="match status" value="1"/>
</dbReference>
<gene>
    <name evidence="6" type="primary">Xrra1</name>
    <name evidence="6" type="ORF">L345_15371</name>
</gene>
<sequence>MMGSITQPTAFQLKAFCSLDTKKMKLHHVQKPSDLCSVNISHQNFALAKESDFMQFDSVAYINATENLLTLETFRNFPGLRELELSLNGLRNLKVRTGDFPHLEDVRTLGMLPRLKALHLTANGLSSLPLSLASPDSRNCPRFPALEVLLLDDNQLSDSSVFLSLANLRRLKQLNLDKNGIKEVPYLHYLGHDHFSIHPLSAKSGIREGLRCRKKSPQKSHQDRSLRLNQQYSYIITQNTQDPEKTGKASFTAGGFQGPLSQRHHRVRKQRLPVDLALETTFWQLWTGADLDPDQRLGSPAVEGSQSFSLAYDPNQPILSPLRPEERSADLSQSSLYGGIFSPGSSLEGTSFGSDLVLETSLERILAGKASPSPTWLGRSPLEVLPSQLASRGPPGLPLPSSGPLPSKPEGTESRPYLRTPSGEQEDLGEPSSPAQSLSADKDLPSRGSSAEDQDRQESVPTSYPSVEDLAEGQLDQQRIPMVVLTTISSGVEYGDQEEPSQLPTSGFQDVNLLESSEEEEHPESPSSPLVEYSQEERPTLVEESLKSRTSRLSSGKVTLNVPEKFRGYEELLGGDPGSDFVEPKGIQQNVQALEKALRYPLVYREGKARLDCYQKPYVSTKKK</sequence>
<evidence type="ECO:0000256" key="2">
    <source>
        <dbReference type="ARBA" id="ARBA00022490"/>
    </source>
</evidence>
<evidence type="ECO:0000256" key="1">
    <source>
        <dbReference type="ARBA" id="ARBA00004496"/>
    </source>
</evidence>
<evidence type="ECO:0000256" key="4">
    <source>
        <dbReference type="ARBA" id="ARBA00022737"/>
    </source>
</evidence>
<keyword evidence="3" id="KW-0433">Leucine-rich repeat</keyword>
<feature type="non-terminal residue" evidence="6">
    <location>
        <position position="1"/>
    </location>
</feature>
<evidence type="ECO:0000313" key="7">
    <source>
        <dbReference type="Proteomes" id="UP000018936"/>
    </source>
</evidence>
<dbReference type="Proteomes" id="UP000018936">
    <property type="component" value="Unassembled WGS sequence"/>
</dbReference>
<dbReference type="SMART" id="SM00369">
    <property type="entry name" value="LRR_TYP"/>
    <property type="match status" value="4"/>
</dbReference>
<dbReference type="GO" id="GO:0005634">
    <property type="term" value="C:nucleus"/>
    <property type="evidence" value="ECO:0007669"/>
    <property type="project" value="TreeGrafter"/>
</dbReference>
<feature type="compositionally biased region" description="Pro residues" evidence="5">
    <location>
        <begin position="395"/>
        <end position="407"/>
    </location>
</feature>
<dbReference type="OrthoDB" id="1687175at2759"/>
<protein>
    <submittedName>
        <fullName evidence="6">X-ray radiation resistance-associated protein 1</fullName>
    </submittedName>
</protein>
<keyword evidence="2" id="KW-0963">Cytoplasm</keyword>
<dbReference type="InterPro" id="IPR032675">
    <property type="entry name" value="LRR_dom_sf"/>
</dbReference>